<dbReference type="NCBIfam" id="TIGR00254">
    <property type="entry name" value="GGDEF"/>
    <property type="match status" value="1"/>
</dbReference>
<dbReference type="PROSITE" id="PS50887">
    <property type="entry name" value="GGDEF"/>
    <property type="match status" value="1"/>
</dbReference>
<keyword evidence="1" id="KW-0472">Membrane</keyword>
<dbReference type="CDD" id="cd01949">
    <property type="entry name" value="GGDEF"/>
    <property type="match status" value="1"/>
</dbReference>
<proteinExistence type="predicted"/>
<dbReference type="SUPFAM" id="SSF141868">
    <property type="entry name" value="EAL domain-like"/>
    <property type="match status" value="2"/>
</dbReference>
<evidence type="ECO:0000259" key="2">
    <source>
        <dbReference type="PROSITE" id="PS50883"/>
    </source>
</evidence>
<comment type="caution">
    <text evidence="4">The sequence shown here is derived from an EMBL/GenBank/DDBJ whole genome shotgun (WGS) entry which is preliminary data.</text>
</comment>
<dbReference type="SMART" id="SM00267">
    <property type="entry name" value="GGDEF"/>
    <property type="match status" value="1"/>
</dbReference>
<feature type="transmembrane region" description="Helical" evidence="1">
    <location>
        <begin position="40"/>
        <end position="60"/>
    </location>
</feature>
<keyword evidence="1" id="KW-1133">Transmembrane helix</keyword>
<feature type="domain" description="EAL" evidence="2">
    <location>
        <begin position="290"/>
        <end position="605"/>
    </location>
</feature>
<dbReference type="SUPFAM" id="SSF55073">
    <property type="entry name" value="Nucleotide cyclase"/>
    <property type="match status" value="1"/>
</dbReference>
<dbReference type="Gene3D" id="3.30.70.270">
    <property type="match status" value="1"/>
</dbReference>
<dbReference type="InterPro" id="IPR050706">
    <property type="entry name" value="Cyclic-di-GMP_PDE-like"/>
</dbReference>
<name>A0A2W4TWH4_9CYAN</name>
<evidence type="ECO:0000256" key="1">
    <source>
        <dbReference type="SAM" id="Phobius"/>
    </source>
</evidence>
<keyword evidence="1" id="KW-0812">Transmembrane</keyword>
<dbReference type="InterPro" id="IPR035919">
    <property type="entry name" value="EAL_sf"/>
</dbReference>
<dbReference type="PANTHER" id="PTHR33121">
    <property type="entry name" value="CYCLIC DI-GMP PHOSPHODIESTERASE PDEF"/>
    <property type="match status" value="1"/>
</dbReference>
<dbReference type="SMART" id="SM00052">
    <property type="entry name" value="EAL"/>
    <property type="match status" value="1"/>
</dbReference>
<evidence type="ECO:0000259" key="3">
    <source>
        <dbReference type="PROSITE" id="PS50887"/>
    </source>
</evidence>
<dbReference type="InterPro" id="IPR029787">
    <property type="entry name" value="Nucleotide_cyclase"/>
</dbReference>
<dbReference type="AlphaFoldDB" id="A0A2W4TWH4"/>
<dbReference type="InterPro" id="IPR001633">
    <property type="entry name" value="EAL_dom"/>
</dbReference>
<evidence type="ECO:0000313" key="5">
    <source>
        <dbReference type="Proteomes" id="UP000249354"/>
    </source>
</evidence>
<organism evidence="4 5">
    <name type="scientific">Leptolyngbya foveolarum</name>
    <dbReference type="NCBI Taxonomy" id="47253"/>
    <lineage>
        <taxon>Bacteria</taxon>
        <taxon>Bacillati</taxon>
        <taxon>Cyanobacteriota</taxon>
        <taxon>Cyanophyceae</taxon>
        <taxon>Leptolyngbyales</taxon>
        <taxon>Leptolyngbyaceae</taxon>
        <taxon>Leptolyngbya group</taxon>
        <taxon>Leptolyngbya</taxon>
    </lineage>
</organism>
<dbReference type="PANTHER" id="PTHR33121:SF70">
    <property type="entry name" value="SIGNALING PROTEIN YKOW"/>
    <property type="match status" value="1"/>
</dbReference>
<sequence>MIFNVASSARYSTAHYPIVLVDSHTLEPWQTNLTLTHPTWGWGLVTGSVGIALVVLWLRLNRLAKLLKKRNQQIEQLKATDALTGLANRRELYRLGTQKLASRSAEPWALLHLNLNRFRLVNDALGNDVGDRVLRQVGHRIQAETDSYEVIARIGSDTFSLLMAGDNEQANQVAEQLLSTLDRPFQVGGHIISVSGSLGIAIANQPTADPSSRNAATPIKFGQLLNQADIAMSWVKHSRAVLPNELLDSDIREWPFHAIQSAEKLGLQAQYGQSRCRFFEPQMQTKMRARSQLQQALKRAIVNQEFRVHYQPIVDLETGQTVGFEALVRWQHPNRGLLLPNDFLPAAEEIGLMVALDQWVLETVCQQLANWRQSGVQRQPLLSINLSGTHLSEPGLVSYLRALLTRFSIPAQQLTLEITESVMIAKPQQAIKTILALKMLGLRISLDDFGTGYSSLDYLHRLPVDMLKIDRSFLHSLGGNQAESGLSRAPSDDRPDIRWMRQCPEDTIRTAEALAKMNSAIAKPPLRSLAPNPGIPNAIPSGPRSDEVIVRTILLMAEGLNLQVVAEGIERSDQLQFLKQMRCRYGQGRLFSDAVSAQYVPALMS</sequence>
<dbReference type="EMBL" id="QBMC01000190">
    <property type="protein sequence ID" value="PZO11307.1"/>
    <property type="molecule type" value="Genomic_DNA"/>
</dbReference>
<protein>
    <recommendedName>
        <fullName evidence="6">GGDEF-domain containing protein</fullName>
    </recommendedName>
</protein>
<dbReference type="Pfam" id="PF00563">
    <property type="entry name" value="EAL"/>
    <property type="match status" value="2"/>
</dbReference>
<dbReference type="GO" id="GO:0071111">
    <property type="term" value="F:cyclic-guanylate-specific phosphodiesterase activity"/>
    <property type="evidence" value="ECO:0007669"/>
    <property type="project" value="InterPro"/>
</dbReference>
<dbReference type="InterPro" id="IPR043128">
    <property type="entry name" value="Rev_trsase/Diguanyl_cyclase"/>
</dbReference>
<feature type="domain" description="GGDEF" evidence="3">
    <location>
        <begin position="106"/>
        <end position="251"/>
    </location>
</feature>
<evidence type="ECO:0008006" key="6">
    <source>
        <dbReference type="Google" id="ProtNLM"/>
    </source>
</evidence>
<dbReference type="CDD" id="cd01948">
    <property type="entry name" value="EAL"/>
    <property type="match status" value="1"/>
</dbReference>
<accession>A0A2W4TWH4</accession>
<dbReference type="Proteomes" id="UP000249354">
    <property type="component" value="Unassembled WGS sequence"/>
</dbReference>
<reference evidence="5" key="1">
    <citation type="submission" date="2018-04" db="EMBL/GenBank/DDBJ databases">
        <authorList>
            <person name="Cornet L."/>
        </authorList>
    </citation>
    <scope>NUCLEOTIDE SEQUENCE [LARGE SCALE GENOMIC DNA]</scope>
</reference>
<dbReference type="Gene3D" id="3.20.20.450">
    <property type="entry name" value="EAL domain"/>
    <property type="match status" value="1"/>
</dbReference>
<evidence type="ECO:0000313" key="4">
    <source>
        <dbReference type="EMBL" id="PZO11307.1"/>
    </source>
</evidence>
<dbReference type="InterPro" id="IPR000160">
    <property type="entry name" value="GGDEF_dom"/>
</dbReference>
<dbReference type="PROSITE" id="PS50883">
    <property type="entry name" value="EAL"/>
    <property type="match status" value="1"/>
</dbReference>
<dbReference type="Pfam" id="PF00990">
    <property type="entry name" value="GGDEF"/>
    <property type="match status" value="1"/>
</dbReference>
<gene>
    <name evidence="4" type="ORF">DCF25_19615</name>
</gene>
<reference evidence="4 5" key="2">
    <citation type="submission" date="2018-06" db="EMBL/GenBank/DDBJ databases">
        <title>Metagenomic assembly of (sub)arctic Cyanobacteria and their associated microbiome from non-axenic cultures.</title>
        <authorList>
            <person name="Baurain D."/>
        </authorList>
    </citation>
    <scope>NUCLEOTIDE SEQUENCE [LARGE SCALE GENOMIC DNA]</scope>
    <source>
        <strain evidence="4">ULC129bin1</strain>
    </source>
</reference>